<organism evidence="1 2">
    <name type="scientific">Rhizophagus irregularis</name>
    <dbReference type="NCBI Taxonomy" id="588596"/>
    <lineage>
        <taxon>Eukaryota</taxon>
        <taxon>Fungi</taxon>
        <taxon>Fungi incertae sedis</taxon>
        <taxon>Mucoromycota</taxon>
        <taxon>Glomeromycotina</taxon>
        <taxon>Glomeromycetes</taxon>
        <taxon>Glomerales</taxon>
        <taxon>Glomeraceae</taxon>
        <taxon>Rhizophagus</taxon>
    </lineage>
</organism>
<evidence type="ECO:0000313" key="1">
    <source>
        <dbReference type="EMBL" id="PKC04231.1"/>
    </source>
</evidence>
<dbReference type="AlphaFoldDB" id="A0A2N0PBN1"/>
<reference evidence="1 2" key="1">
    <citation type="submission" date="2016-04" db="EMBL/GenBank/DDBJ databases">
        <title>Genome analyses suggest a sexual origin of heterokaryosis in a supposedly ancient asexual fungus.</title>
        <authorList>
            <person name="Ropars J."/>
            <person name="Sedzielewska K."/>
            <person name="Noel J."/>
            <person name="Charron P."/>
            <person name="Farinelli L."/>
            <person name="Marton T."/>
            <person name="Kruger M."/>
            <person name="Pelin A."/>
            <person name="Brachmann A."/>
            <person name="Corradi N."/>
        </authorList>
    </citation>
    <scope>NUCLEOTIDE SEQUENCE [LARGE SCALE GENOMIC DNA]</scope>
    <source>
        <strain evidence="1 2">A5</strain>
    </source>
</reference>
<reference evidence="1 2" key="2">
    <citation type="submission" date="2017-09" db="EMBL/GenBank/DDBJ databases">
        <title>Extensive intraspecific genome diversity in a model arbuscular mycorrhizal fungus.</title>
        <authorList>
            <person name="Chen E.C."/>
            <person name="Morin E."/>
            <person name="Beaudet D."/>
            <person name="Noel J."/>
            <person name="Ndikumana S."/>
            <person name="Charron P."/>
            <person name="St-Onge C."/>
            <person name="Giorgi J."/>
            <person name="Grigoriev I.V."/>
            <person name="Roux C."/>
            <person name="Martin F.M."/>
            <person name="Corradi N."/>
        </authorList>
    </citation>
    <scope>NUCLEOTIDE SEQUENCE [LARGE SCALE GENOMIC DNA]</scope>
    <source>
        <strain evidence="1 2">A5</strain>
    </source>
</reference>
<dbReference type="EMBL" id="LLXJ01001044">
    <property type="protein sequence ID" value="PKC04231.1"/>
    <property type="molecule type" value="Genomic_DNA"/>
</dbReference>
<sequence length="109" mass="12227">MTVHAITIDYDNLHSNEQSVLKLTIIQGVKIHINYNAEKFRYRNKPEAINRLVVATNEAGNRVASFQEDTVGITETYIDSIEPSDILDGSTEVLFMADTGFSLKLFTGF</sequence>
<dbReference type="VEuPathDB" id="FungiDB:FUN_010888"/>
<proteinExistence type="predicted"/>
<protein>
    <submittedName>
        <fullName evidence="1">Uncharacterized protein</fullName>
    </submittedName>
</protein>
<evidence type="ECO:0000313" key="2">
    <source>
        <dbReference type="Proteomes" id="UP000232722"/>
    </source>
</evidence>
<gene>
    <name evidence="1" type="ORF">RhiirA5_502921</name>
</gene>
<accession>A0A2N0PBN1</accession>
<name>A0A2N0PBN1_9GLOM</name>
<dbReference type="Proteomes" id="UP000232722">
    <property type="component" value="Unassembled WGS sequence"/>
</dbReference>
<comment type="caution">
    <text evidence="1">The sequence shown here is derived from an EMBL/GenBank/DDBJ whole genome shotgun (WGS) entry which is preliminary data.</text>
</comment>